<accession>A0ACC1YM80</accession>
<reference evidence="1 2" key="1">
    <citation type="journal article" date="2023" name="Science">
        <title>Complex scaffold remodeling in plant triterpene biosynthesis.</title>
        <authorList>
            <person name="De La Pena R."/>
            <person name="Hodgson H."/>
            <person name="Liu J.C."/>
            <person name="Stephenson M.J."/>
            <person name="Martin A.C."/>
            <person name="Owen C."/>
            <person name="Harkess A."/>
            <person name="Leebens-Mack J."/>
            <person name="Jimenez L.E."/>
            <person name="Osbourn A."/>
            <person name="Sattely E.S."/>
        </authorList>
    </citation>
    <scope>NUCLEOTIDE SEQUENCE [LARGE SCALE GENOMIC DNA]</scope>
    <source>
        <strain evidence="2">cv. JPN11</strain>
        <tissue evidence="1">Leaf</tissue>
    </source>
</reference>
<gene>
    <name evidence="1" type="ORF">OWV82_003481</name>
</gene>
<sequence>MPRRTSSASRAQRNMKEKNRRMEMRDLLLMLASLVPPQPSKLSVSELVDRAISYIMQLQKKIEKLKRRRALLRGDHATSSSSSRMLPIMNLTTMDSTLEVNLICGLTNRNFMWYEIISVLEDEGAEVIDATQLNTGDRII</sequence>
<evidence type="ECO:0000313" key="1">
    <source>
        <dbReference type="EMBL" id="KAJ4724494.1"/>
    </source>
</evidence>
<protein>
    <submittedName>
        <fullName evidence="1">Transcription factor like</fullName>
    </submittedName>
</protein>
<keyword evidence="2" id="KW-1185">Reference proteome</keyword>
<name>A0ACC1YM80_MELAZ</name>
<organism evidence="1 2">
    <name type="scientific">Melia azedarach</name>
    <name type="common">Chinaberry tree</name>
    <dbReference type="NCBI Taxonomy" id="155640"/>
    <lineage>
        <taxon>Eukaryota</taxon>
        <taxon>Viridiplantae</taxon>
        <taxon>Streptophyta</taxon>
        <taxon>Embryophyta</taxon>
        <taxon>Tracheophyta</taxon>
        <taxon>Spermatophyta</taxon>
        <taxon>Magnoliopsida</taxon>
        <taxon>eudicotyledons</taxon>
        <taxon>Gunneridae</taxon>
        <taxon>Pentapetalae</taxon>
        <taxon>rosids</taxon>
        <taxon>malvids</taxon>
        <taxon>Sapindales</taxon>
        <taxon>Meliaceae</taxon>
        <taxon>Melia</taxon>
    </lineage>
</organism>
<dbReference type="Proteomes" id="UP001164539">
    <property type="component" value="Chromosome 2"/>
</dbReference>
<comment type="caution">
    <text evidence="1">The sequence shown here is derived from an EMBL/GenBank/DDBJ whole genome shotgun (WGS) entry which is preliminary data.</text>
</comment>
<evidence type="ECO:0000313" key="2">
    <source>
        <dbReference type="Proteomes" id="UP001164539"/>
    </source>
</evidence>
<proteinExistence type="predicted"/>
<dbReference type="EMBL" id="CM051395">
    <property type="protein sequence ID" value="KAJ4724494.1"/>
    <property type="molecule type" value="Genomic_DNA"/>
</dbReference>